<dbReference type="HOGENOM" id="CLU_1106220_0_0_7"/>
<dbReference type="STRING" id="1278073.MYSTI_01798"/>
<evidence type="ECO:0000313" key="1">
    <source>
        <dbReference type="EMBL" id="AGC43130.1"/>
    </source>
</evidence>
<sequence>MASASDVFVVLAKVSGEEALRIVEHALGMVVERYDFGFRGYGGVVALVFEGEEFIQERKLAEDIASVQSLDRGGLEQLAHREHWFSIGGSLRFPNEQRQYDFDIIMYPTFDAERPACVVFRMDPSLYTEVDGSDGNGFDEDAAERLLKLCISLGAADEVDGFQALLLGELEEVHPFDGPELRAALVSPRSIRDRLSGKKVLQHGFVTGIRKTILGGVDLTPSWNGYRVLETTHGFVILSRLVDLRRRPEKP</sequence>
<keyword evidence="2" id="KW-1185">Reference proteome</keyword>
<dbReference type="AlphaFoldDB" id="L7U5L1"/>
<dbReference type="Proteomes" id="UP000011131">
    <property type="component" value="Chromosome"/>
</dbReference>
<dbReference type="OrthoDB" id="9854798at2"/>
<name>L7U5L1_MYXSD</name>
<reference evidence="1 2" key="1">
    <citation type="journal article" date="2013" name="Genome Announc.">
        <title>Complete genome sequence of Myxococcus stipitatus strain DSM 14675, a fruiting myxobacterium.</title>
        <authorList>
            <person name="Huntley S."/>
            <person name="Kneip S."/>
            <person name="Treuner-Lange A."/>
            <person name="Sogaard-Andersen L."/>
        </authorList>
    </citation>
    <scope>NUCLEOTIDE SEQUENCE [LARGE SCALE GENOMIC DNA]</scope>
    <source>
        <strain evidence="2">DSM 14675 / JCM 12634 / Mx s8</strain>
    </source>
</reference>
<protein>
    <submittedName>
        <fullName evidence="1">Uncharacterized protein</fullName>
    </submittedName>
</protein>
<gene>
    <name evidence="1" type="ordered locus">MYSTI_01798</name>
</gene>
<dbReference type="RefSeq" id="WP_015347392.1">
    <property type="nucleotide sequence ID" value="NC_020126.1"/>
</dbReference>
<evidence type="ECO:0000313" key="2">
    <source>
        <dbReference type="Proteomes" id="UP000011131"/>
    </source>
</evidence>
<dbReference type="EMBL" id="CP004025">
    <property type="protein sequence ID" value="AGC43130.1"/>
    <property type="molecule type" value="Genomic_DNA"/>
</dbReference>
<organism evidence="1 2">
    <name type="scientific">Myxococcus stipitatus (strain DSM 14675 / JCM 12634 / Mx s8)</name>
    <dbReference type="NCBI Taxonomy" id="1278073"/>
    <lineage>
        <taxon>Bacteria</taxon>
        <taxon>Pseudomonadati</taxon>
        <taxon>Myxococcota</taxon>
        <taxon>Myxococcia</taxon>
        <taxon>Myxococcales</taxon>
        <taxon>Cystobacterineae</taxon>
        <taxon>Myxococcaceae</taxon>
        <taxon>Myxococcus</taxon>
    </lineage>
</organism>
<accession>L7U5L1</accession>
<dbReference type="PATRIC" id="fig|1278073.3.peg.1847"/>
<proteinExistence type="predicted"/>
<dbReference type="KEGG" id="msd:MYSTI_01798"/>